<evidence type="ECO:0000313" key="8">
    <source>
        <dbReference type="Proteomes" id="UP000515125"/>
    </source>
</evidence>
<keyword evidence="4" id="KW-0508">mRNA splicing</keyword>
<dbReference type="Pfam" id="PF23240">
    <property type="entry name" value="HAT_PRP39_N"/>
    <property type="match status" value="1"/>
</dbReference>
<dbReference type="InterPro" id="IPR059164">
    <property type="entry name" value="HAT_PRP39_C"/>
</dbReference>
<dbReference type="GO" id="GO:0000243">
    <property type="term" value="C:commitment complex"/>
    <property type="evidence" value="ECO:0007669"/>
    <property type="project" value="TreeGrafter"/>
</dbReference>
<keyword evidence="3" id="KW-0677">Repeat</keyword>
<feature type="compositionally biased region" description="Basic and acidic residues" evidence="7">
    <location>
        <begin position="71"/>
        <end position="81"/>
    </location>
</feature>
<dbReference type="PANTHER" id="PTHR17204">
    <property type="entry name" value="PRE-MRNA PROCESSING PROTEIN PRP39-RELATED"/>
    <property type="match status" value="1"/>
</dbReference>
<dbReference type="InterPro" id="IPR003107">
    <property type="entry name" value="HAT"/>
</dbReference>
<organism evidence="8 9">
    <name type="scientific">Cyclospora cayetanensis</name>
    <dbReference type="NCBI Taxonomy" id="88456"/>
    <lineage>
        <taxon>Eukaryota</taxon>
        <taxon>Sar</taxon>
        <taxon>Alveolata</taxon>
        <taxon>Apicomplexa</taxon>
        <taxon>Conoidasida</taxon>
        <taxon>Coccidia</taxon>
        <taxon>Eucoccidiorida</taxon>
        <taxon>Eimeriorina</taxon>
        <taxon>Eimeriidae</taxon>
        <taxon>Cyclospora</taxon>
    </lineage>
</organism>
<comment type="subcellular location">
    <subcellularLocation>
        <location evidence="1">Nucleus</location>
    </subcellularLocation>
</comment>
<protein>
    <submittedName>
        <fullName evidence="9">Uncharacterized protein LOC34621405</fullName>
    </submittedName>
</protein>
<evidence type="ECO:0000256" key="6">
    <source>
        <dbReference type="ARBA" id="ARBA00038019"/>
    </source>
</evidence>
<dbReference type="PANTHER" id="PTHR17204:SF5">
    <property type="entry name" value="PRE-MRNA-PROCESSING FACTOR 39"/>
    <property type="match status" value="1"/>
</dbReference>
<dbReference type="RefSeq" id="XP_026189673.1">
    <property type="nucleotide sequence ID" value="XM_026333888.1"/>
</dbReference>
<reference evidence="9" key="1">
    <citation type="submission" date="2025-08" db="UniProtKB">
        <authorList>
            <consortium name="RefSeq"/>
        </authorList>
    </citation>
    <scope>IDENTIFICATION</scope>
</reference>
<evidence type="ECO:0000256" key="4">
    <source>
        <dbReference type="ARBA" id="ARBA00023187"/>
    </source>
</evidence>
<dbReference type="GO" id="GO:0000395">
    <property type="term" value="P:mRNA 5'-splice site recognition"/>
    <property type="evidence" value="ECO:0007669"/>
    <property type="project" value="TreeGrafter"/>
</dbReference>
<dbReference type="Proteomes" id="UP000515125">
    <property type="component" value="Unplaced"/>
</dbReference>
<feature type="compositionally biased region" description="Gly residues" evidence="7">
    <location>
        <begin position="351"/>
        <end position="371"/>
    </location>
</feature>
<feature type="region of interest" description="Disordered" evidence="7">
    <location>
        <begin position="59"/>
        <end position="98"/>
    </location>
</feature>
<keyword evidence="5" id="KW-0539">Nucleus</keyword>
<comment type="similarity">
    <text evidence="6">Belongs to the PRP39 family.</text>
</comment>
<dbReference type="InterPro" id="IPR011990">
    <property type="entry name" value="TPR-like_helical_dom_sf"/>
</dbReference>
<dbReference type="Pfam" id="PF23241">
    <property type="entry name" value="HAT_PRP39_C"/>
    <property type="match status" value="1"/>
</dbReference>
<feature type="region of interest" description="Disordered" evidence="7">
    <location>
        <begin position="1290"/>
        <end position="1309"/>
    </location>
</feature>
<dbReference type="SMART" id="SM00386">
    <property type="entry name" value="HAT"/>
    <property type="match status" value="3"/>
</dbReference>
<evidence type="ECO:0000256" key="7">
    <source>
        <dbReference type="SAM" id="MobiDB-lite"/>
    </source>
</evidence>
<dbReference type="GeneID" id="34621405"/>
<keyword evidence="8" id="KW-1185">Reference proteome</keyword>
<dbReference type="Gene3D" id="1.25.40.10">
    <property type="entry name" value="Tetratricopeptide repeat domain"/>
    <property type="match status" value="2"/>
</dbReference>
<accession>A0A6P6RPQ7</accession>
<evidence type="ECO:0000313" key="9">
    <source>
        <dbReference type="RefSeq" id="XP_026189673.1"/>
    </source>
</evidence>
<dbReference type="GO" id="GO:0030627">
    <property type="term" value="F:pre-mRNA 5'-splice site binding"/>
    <property type="evidence" value="ECO:0007669"/>
    <property type="project" value="TreeGrafter"/>
</dbReference>
<evidence type="ECO:0000256" key="1">
    <source>
        <dbReference type="ARBA" id="ARBA00004123"/>
    </source>
</evidence>
<sequence>MNPQILIMYFPISCWGEYEPPMHCCAAGVGIQLPFHLNFSQYHQNGTAAPVDWEAAAKQYSAHRVPSQQQEEQHQQKEAISGKRKRTSKVSNSVANDAADEDEVFAPDGYTERRDEIGELLKQADQAPYSYEALQALVSALSAADPERLDEYESALERLLFEFPLLFGYWKKLAKLQCDKKGDWNKCEEVFERSLEFVGHNPLIWTAYFEWMHDFASLPPHLIRARMDQAIERAGAHWKAWPLWQSILDWEEEELFTAREKIISAEQGIFKEEPQGSAVQKFENKCQEREAPESLTDINRARMQTALERLRMLYFQLLRTPLEASDLSWERLKTLVEKGSRSSIKSRRGPRLGGNSEGPFGDGGSSSTKGGGPSTLFDVYDLLGDELLPQLLQRLQQQKSTTLQDLQLAIDAAATAEQVSSADPAAERAAIKEKGKPSNAAIDNAAVAKGSAYARQCAPTSPLLCAACSVSLGLPECCRQGVLAAVEGVARCNFGAGRTEKTLRASGQYKQPAINTHRWFWHPDPLAPRRLCAWREYLDFEEKNAPERLDLLQRRCLEVCACYPEFWLRCAKQRKQKSVDDALSLLEFGTTKVLKRRRDMACVYASQLEACGRFKEAAREFEALVRPPMDAASLKYFVALLQFSLRHPPETATDGLSHALLLLQEAADKYRDNAPCAELIHLYRAKLVAFHEGDTKKALCILARARESLPKSLPLLLLQLRLQQQQHAGDPQKILSACRHLLSDVLSNSDADVWLRWQVLKLQIHLCEFYGASTETLYAARDAATAFLEKHKEEIDALLANVELRRLPQQLLLPYGEKENEGPTVAAASATDWCNGESQASAEVSVFSSTHKLLSPAAAATAAAASPAAAADSCSSHPLAWSFDAVSPAAACSHSSSTACCSRNWSSVASSYISTRNSIPKEASFTPSALLITDDGILQYLHASTPSFASAAAAGTSAAASGVCTAIAERTPLWPWRGASWQSEDVSTAHQNETLTTAKATPQAAAIAKAIDPCRQTSPAVMMALTACIRSVDYWSSSNPCSVPWEDAAAAAVSALHLDSSIAARDPLESAEESFSSTMPQMDAAVQFLAAEAPASAVSEDCAVEGGVVLTAGMDAFLTINSSPASTVASDSVAATEETETSSESLAVSSPQRLPVKQLIGRHIAEAGRGLSFMRSFSLHNLRVALECGSLCPPAPEALKSLSFGEVVGCLCYEAAAASLEAAVCEWHRWQPPPEVLFDAETPTPAADSSAKRLGEKAAVQKQDDSEAKAEADRARVARVLWGVVTPSSSQTQRGVEAGKGDAKEEDINPHPLPLSNYIANSMRKVARPLECMKWYDAYIAFRRSQTHEPLVPCSSPIPTLLRLSCVQTILQYCPKGAGRIHAAAAPLPLRVERRHTLRREQYSAALRHGKRETVAREAKTTG</sequence>
<feature type="region of interest" description="Disordered" evidence="7">
    <location>
        <begin position="340"/>
        <end position="371"/>
    </location>
</feature>
<feature type="compositionally biased region" description="Basic and acidic residues" evidence="7">
    <location>
        <begin position="1297"/>
        <end position="1309"/>
    </location>
</feature>
<name>A0A6P6RPQ7_9EIME</name>
<dbReference type="GO" id="GO:0071004">
    <property type="term" value="C:U2-type prespliceosome"/>
    <property type="evidence" value="ECO:0007669"/>
    <property type="project" value="TreeGrafter"/>
</dbReference>
<feature type="region of interest" description="Disordered" evidence="7">
    <location>
        <begin position="1242"/>
        <end position="1270"/>
    </location>
</feature>
<evidence type="ECO:0000256" key="5">
    <source>
        <dbReference type="ARBA" id="ARBA00023242"/>
    </source>
</evidence>
<evidence type="ECO:0000256" key="3">
    <source>
        <dbReference type="ARBA" id="ARBA00022737"/>
    </source>
</evidence>
<dbReference type="GO" id="GO:0005685">
    <property type="term" value="C:U1 snRNP"/>
    <property type="evidence" value="ECO:0007669"/>
    <property type="project" value="TreeGrafter"/>
</dbReference>
<keyword evidence="2" id="KW-0507">mRNA processing</keyword>
<evidence type="ECO:0000256" key="2">
    <source>
        <dbReference type="ARBA" id="ARBA00022664"/>
    </source>
</evidence>
<proteinExistence type="inferred from homology"/>
<dbReference type="OrthoDB" id="346648at2759"/>
<dbReference type="SUPFAM" id="SSF48452">
    <property type="entry name" value="TPR-like"/>
    <property type="match status" value="2"/>
</dbReference>
<gene>
    <name evidence="9" type="primary">LOC34621405</name>
</gene>